<dbReference type="SUPFAM" id="SSF53335">
    <property type="entry name" value="S-adenosyl-L-methionine-dependent methyltransferases"/>
    <property type="match status" value="1"/>
</dbReference>
<dbReference type="AlphaFoldDB" id="A0A2P7QZ00"/>
<dbReference type="Gene3D" id="3.40.50.150">
    <property type="entry name" value="Vaccinia Virus protein VP39"/>
    <property type="match status" value="1"/>
</dbReference>
<dbReference type="GO" id="GO:0008168">
    <property type="term" value="F:methyltransferase activity"/>
    <property type="evidence" value="ECO:0007669"/>
    <property type="project" value="UniProtKB-KW"/>
</dbReference>
<evidence type="ECO:0000313" key="3">
    <source>
        <dbReference type="EMBL" id="PSJ43190.1"/>
    </source>
</evidence>
<gene>
    <name evidence="3" type="ORF">C7I55_02045</name>
</gene>
<sequence length="250" mass="27749">MEAGVDRPRRWSSGIRRLCPAGAPALLATAALLLAGCEKQPPQPIFPKPQRPVSPIVSPRFSNEDARDRIGEADTVMKLADIRAGMSVADIGAGEGYYTVRLAPLVGKDGRVLAQDIVPKTIEGLARRVQRENLDNVAVKTGEPNDPKLPERSFDRILMIHMYHEIESPLEFLWHIRDDVKPGGRVVVVDADRGTDRHGTPPRLLICEFASLGFELTRFERLADTESYFAQFEPRQKRPQPDEIPVCPAG</sequence>
<keyword evidence="3" id="KW-0489">Methyltransferase</keyword>
<dbReference type="Pfam" id="PF13847">
    <property type="entry name" value="Methyltransf_31"/>
    <property type="match status" value="1"/>
</dbReference>
<evidence type="ECO:0000259" key="2">
    <source>
        <dbReference type="Pfam" id="PF13847"/>
    </source>
</evidence>
<reference evidence="3 4" key="1">
    <citation type="submission" date="2018-03" db="EMBL/GenBank/DDBJ databases">
        <title>The draft genome of Sphingosinicella sp. GL-C-18.</title>
        <authorList>
            <person name="Liu L."/>
            <person name="Li L."/>
            <person name="Liang L."/>
            <person name="Zhang X."/>
            <person name="Wang T."/>
        </authorList>
    </citation>
    <scope>NUCLEOTIDE SEQUENCE [LARGE SCALE GENOMIC DNA]</scope>
    <source>
        <strain evidence="3 4">GL-C-18</strain>
    </source>
</reference>
<accession>A0A2P7QZ00</accession>
<dbReference type="GO" id="GO:0032259">
    <property type="term" value="P:methylation"/>
    <property type="evidence" value="ECO:0007669"/>
    <property type="project" value="UniProtKB-KW"/>
</dbReference>
<dbReference type="PANTHER" id="PTHR43861">
    <property type="entry name" value="TRANS-ACONITATE 2-METHYLTRANSFERASE-RELATED"/>
    <property type="match status" value="1"/>
</dbReference>
<dbReference type="Proteomes" id="UP000241167">
    <property type="component" value="Unassembled WGS sequence"/>
</dbReference>
<evidence type="ECO:0000313" key="4">
    <source>
        <dbReference type="Proteomes" id="UP000241167"/>
    </source>
</evidence>
<protein>
    <submittedName>
        <fullName evidence="3">SAM-dependent methyltransferase</fullName>
    </submittedName>
</protein>
<keyword evidence="4" id="KW-1185">Reference proteome</keyword>
<dbReference type="InterPro" id="IPR025714">
    <property type="entry name" value="Methyltranfer_dom"/>
</dbReference>
<name>A0A2P7QZ00_9SPHN</name>
<evidence type="ECO:0000256" key="1">
    <source>
        <dbReference type="SAM" id="MobiDB-lite"/>
    </source>
</evidence>
<organism evidence="3 4">
    <name type="scientific">Allosphingosinicella deserti</name>
    <dbReference type="NCBI Taxonomy" id="2116704"/>
    <lineage>
        <taxon>Bacteria</taxon>
        <taxon>Pseudomonadati</taxon>
        <taxon>Pseudomonadota</taxon>
        <taxon>Alphaproteobacteria</taxon>
        <taxon>Sphingomonadales</taxon>
        <taxon>Sphingomonadaceae</taxon>
        <taxon>Allosphingosinicella</taxon>
    </lineage>
</organism>
<feature type="region of interest" description="Disordered" evidence="1">
    <location>
        <begin position="44"/>
        <end position="63"/>
    </location>
</feature>
<dbReference type="CDD" id="cd02440">
    <property type="entry name" value="AdoMet_MTases"/>
    <property type="match status" value="1"/>
</dbReference>
<comment type="caution">
    <text evidence="3">The sequence shown here is derived from an EMBL/GenBank/DDBJ whole genome shotgun (WGS) entry which is preliminary data.</text>
</comment>
<dbReference type="EMBL" id="PXYI01000001">
    <property type="protein sequence ID" value="PSJ43190.1"/>
    <property type="molecule type" value="Genomic_DNA"/>
</dbReference>
<dbReference type="InterPro" id="IPR029063">
    <property type="entry name" value="SAM-dependent_MTases_sf"/>
</dbReference>
<proteinExistence type="predicted"/>
<feature type="domain" description="Methyltransferase" evidence="2">
    <location>
        <begin position="83"/>
        <end position="192"/>
    </location>
</feature>
<dbReference type="OrthoDB" id="9784101at2"/>
<keyword evidence="3" id="KW-0808">Transferase</keyword>
<dbReference type="RefSeq" id="WP_106511211.1">
    <property type="nucleotide sequence ID" value="NZ_PXYI01000001.1"/>
</dbReference>